<gene>
    <name evidence="10" type="ORF">GJA_3844</name>
</gene>
<accession>W0V9C2</accession>
<evidence type="ECO:0000313" key="11">
    <source>
        <dbReference type="Proteomes" id="UP000027604"/>
    </source>
</evidence>
<dbReference type="SUPFAM" id="SSF52540">
    <property type="entry name" value="P-loop containing nucleoside triphosphate hydrolases"/>
    <property type="match status" value="2"/>
</dbReference>
<dbReference type="AlphaFoldDB" id="W0V9C2"/>
<dbReference type="InterPro" id="IPR050388">
    <property type="entry name" value="ABC_Ni/Peptide_Import"/>
</dbReference>
<dbReference type="InterPro" id="IPR017871">
    <property type="entry name" value="ABC_transporter-like_CS"/>
</dbReference>
<dbReference type="NCBIfam" id="NF007739">
    <property type="entry name" value="PRK10419.1"/>
    <property type="match status" value="2"/>
</dbReference>
<evidence type="ECO:0000256" key="7">
    <source>
        <dbReference type="ARBA" id="ARBA00023136"/>
    </source>
</evidence>
<dbReference type="Proteomes" id="UP000027604">
    <property type="component" value="Chromosome I"/>
</dbReference>
<dbReference type="Gene3D" id="3.40.50.300">
    <property type="entry name" value="P-loop containing nucleotide triphosphate hydrolases"/>
    <property type="match status" value="2"/>
</dbReference>
<keyword evidence="7" id="KW-0472">Membrane</keyword>
<dbReference type="PANTHER" id="PTHR43297:SF2">
    <property type="entry name" value="DIPEPTIDE TRANSPORT ATP-BINDING PROTEIN DPPD"/>
    <property type="match status" value="1"/>
</dbReference>
<organism evidence="10 11">
    <name type="scientific">Janthinobacterium agaricidamnosum NBRC 102515 = DSM 9628</name>
    <dbReference type="NCBI Taxonomy" id="1349767"/>
    <lineage>
        <taxon>Bacteria</taxon>
        <taxon>Pseudomonadati</taxon>
        <taxon>Pseudomonadota</taxon>
        <taxon>Betaproteobacteria</taxon>
        <taxon>Burkholderiales</taxon>
        <taxon>Oxalobacteraceae</taxon>
        <taxon>Janthinobacterium</taxon>
    </lineage>
</organism>
<protein>
    <submittedName>
        <fullName evidence="10">ABC transporter family protein</fullName>
    </submittedName>
</protein>
<feature type="domain" description="ABC transporter" evidence="9">
    <location>
        <begin position="318"/>
        <end position="561"/>
    </location>
</feature>
<dbReference type="Pfam" id="PF00005">
    <property type="entry name" value="ABC_tran"/>
    <property type="match status" value="2"/>
</dbReference>
<reference evidence="10 11" key="1">
    <citation type="journal article" date="2015" name="Genome Announc.">
        <title>Genome Sequence of Mushroom Soft-Rot Pathogen Janthinobacterium agaricidamnosum.</title>
        <authorList>
            <person name="Graupner K."/>
            <person name="Lackner G."/>
            <person name="Hertweck C."/>
        </authorList>
    </citation>
    <scope>NUCLEOTIDE SEQUENCE [LARGE SCALE GENOMIC DNA]</scope>
    <source>
        <strain evidence="11">NBRC 102515 / DSM 9628</strain>
    </source>
</reference>
<evidence type="ECO:0000256" key="8">
    <source>
        <dbReference type="SAM" id="MobiDB-lite"/>
    </source>
</evidence>
<dbReference type="PROSITE" id="PS00211">
    <property type="entry name" value="ABC_TRANSPORTER_1"/>
    <property type="match status" value="2"/>
</dbReference>
<dbReference type="PATRIC" id="fig|1349767.4.peg.433"/>
<evidence type="ECO:0000256" key="6">
    <source>
        <dbReference type="ARBA" id="ARBA00022840"/>
    </source>
</evidence>
<dbReference type="EMBL" id="HG322949">
    <property type="protein sequence ID" value="CDG84456.1"/>
    <property type="molecule type" value="Genomic_DNA"/>
</dbReference>
<dbReference type="OrthoDB" id="9802772at2"/>
<evidence type="ECO:0000259" key="9">
    <source>
        <dbReference type="PROSITE" id="PS50893"/>
    </source>
</evidence>
<dbReference type="GO" id="GO:0016887">
    <property type="term" value="F:ATP hydrolysis activity"/>
    <property type="evidence" value="ECO:0007669"/>
    <property type="project" value="InterPro"/>
</dbReference>
<dbReference type="GO" id="GO:0005524">
    <property type="term" value="F:ATP binding"/>
    <property type="evidence" value="ECO:0007669"/>
    <property type="project" value="UniProtKB-KW"/>
</dbReference>
<dbReference type="eggNOG" id="COG4172">
    <property type="taxonomic scope" value="Bacteria"/>
</dbReference>
<dbReference type="InterPro" id="IPR003439">
    <property type="entry name" value="ABC_transporter-like_ATP-bd"/>
</dbReference>
<evidence type="ECO:0000256" key="5">
    <source>
        <dbReference type="ARBA" id="ARBA00022741"/>
    </source>
</evidence>
<dbReference type="GO" id="GO:0015833">
    <property type="term" value="P:peptide transport"/>
    <property type="evidence" value="ECO:0007669"/>
    <property type="project" value="InterPro"/>
</dbReference>
<dbReference type="InterPro" id="IPR027417">
    <property type="entry name" value="P-loop_NTPase"/>
</dbReference>
<sequence>MSLLLEVNQLDVRFGAHHAVRGLDFSIAAGETLALVGESGCGKSSTALALMRLLPASARVKGQVLFEGQDLVTLPPPALRALRGNAISMIFQEPMTSLNPVLTIGRQIVEVLRLHQPLSAGAARRRAIELLELVKLPEPRRRIDDYPHQLSGGQRQRVMIAMAVACHPRLLIADEPTTALDVTIQAQILELLDALRREFSMALLLITHDLGVVGQWADRVAVMYGGEKLEQGTTGQIFTRPQHSYTRGLLGASLTLERNLHYRQQRLLEVSASIDPLSGQRRFILSHGSQPPARQAQTELRLASSGTEEPASAGQPLLRLTGLATHYASEQGLVRAVDGVSFDIAAGETVGLVGESGCGKSTLGKTILRLIEPSAGQILFRGADITRLSQRQLQPFRRQAQMIFQDPYASLNPRHSVADILDSALRVHGVGDRAERQRRASGIIDRVGLPAAALRRFAHEFSGGQRQRIGIARALVLQPSLLICDEPVSALDVSVQAQILNLLVDLKQEFGLSYLFISHDLSVLRYIADRVLVMNGGKIVESGDHRSIWHTPVNPYTRSLIGAVPTSAFAAGIGQRQPPPVHEQTLPFSYYRFAL</sequence>
<keyword evidence="3" id="KW-0813">Transport</keyword>
<evidence type="ECO:0000256" key="4">
    <source>
        <dbReference type="ARBA" id="ARBA00022475"/>
    </source>
</evidence>
<comment type="similarity">
    <text evidence="2">Belongs to the ABC transporter superfamily.</text>
</comment>
<name>W0V9C2_9BURK</name>
<evidence type="ECO:0000313" key="10">
    <source>
        <dbReference type="EMBL" id="CDG84456.1"/>
    </source>
</evidence>
<dbReference type="HOGENOM" id="CLU_000604_86_2_4"/>
<dbReference type="PANTHER" id="PTHR43297">
    <property type="entry name" value="OLIGOPEPTIDE TRANSPORT ATP-BINDING PROTEIN APPD"/>
    <property type="match status" value="1"/>
</dbReference>
<evidence type="ECO:0000256" key="1">
    <source>
        <dbReference type="ARBA" id="ARBA00004417"/>
    </source>
</evidence>
<dbReference type="Pfam" id="PF08352">
    <property type="entry name" value="oligo_HPY"/>
    <property type="match status" value="2"/>
</dbReference>
<dbReference type="GO" id="GO:0005886">
    <property type="term" value="C:plasma membrane"/>
    <property type="evidence" value="ECO:0007669"/>
    <property type="project" value="UniProtKB-SubCell"/>
</dbReference>
<dbReference type="SMART" id="SM00382">
    <property type="entry name" value="AAA"/>
    <property type="match status" value="2"/>
</dbReference>
<keyword evidence="4" id="KW-1003">Cell membrane</keyword>
<dbReference type="RefSeq" id="WP_051781057.1">
    <property type="nucleotide sequence ID" value="NZ_BCTH01000072.1"/>
</dbReference>
<dbReference type="STRING" id="1349767.GJA_3844"/>
<dbReference type="CDD" id="cd03257">
    <property type="entry name" value="ABC_NikE_OppD_transporters"/>
    <property type="match status" value="2"/>
</dbReference>
<dbReference type="FunFam" id="3.40.50.300:FF:000016">
    <property type="entry name" value="Oligopeptide ABC transporter ATP-binding component"/>
    <property type="match status" value="2"/>
</dbReference>
<evidence type="ECO:0000256" key="2">
    <source>
        <dbReference type="ARBA" id="ARBA00005417"/>
    </source>
</evidence>
<keyword evidence="6" id="KW-0067">ATP-binding</keyword>
<keyword evidence="11" id="KW-1185">Reference proteome</keyword>
<feature type="domain" description="ABC transporter" evidence="9">
    <location>
        <begin position="5"/>
        <end position="250"/>
    </location>
</feature>
<dbReference type="GO" id="GO:0055085">
    <property type="term" value="P:transmembrane transport"/>
    <property type="evidence" value="ECO:0007669"/>
    <property type="project" value="UniProtKB-ARBA"/>
</dbReference>
<dbReference type="InterPro" id="IPR003593">
    <property type="entry name" value="AAA+_ATPase"/>
</dbReference>
<proteinExistence type="inferred from homology"/>
<dbReference type="PROSITE" id="PS50893">
    <property type="entry name" value="ABC_TRANSPORTER_2"/>
    <property type="match status" value="2"/>
</dbReference>
<comment type="subcellular location">
    <subcellularLocation>
        <location evidence="1">Cell inner membrane</location>
        <topology evidence="1">Peripheral membrane protein</topology>
    </subcellularLocation>
</comment>
<dbReference type="InterPro" id="IPR013563">
    <property type="entry name" value="Oligopep_ABC_C"/>
</dbReference>
<evidence type="ECO:0000256" key="3">
    <source>
        <dbReference type="ARBA" id="ARBA00022448"/>
    </source>
</evidence>
<feature type="region of interest" description="Disordered" evidence="8">
    <location>
        <begin position="288"/>
        <end position="313"/>
    </location>
</feature>
<dbReference type="KEGG" id="jag:GJA_3844"/>
<keyword evidence="5" id="KW-0547">Nucleotide-binding</keyword>
<dbReference type="NCBIfam" id="NF008453">
    <property type="entry name" value="PRK11308.1"/>
    <property type="match status" value="2"/>
</dbReference>